<accession>A0ABR6B918</accession>
<dbReference type="Proteomes" id="UP000517916">
    <property type="component" value="Unassembled WGS sequence"/>
</dbReference>
<keyword evidence="3" id="KW-1185">Reference proteome</keyword>
<organism evidence="2 3">
    <name type="scientific">Kutzneria viridogrisea</name>
    <dbReference type="NCBI Taxonomy" id="47990"/>
    <lineage>
        <taxon>Bacteria</taxon>
        <taxon>Bacillati</taxon>
        <taxon>Actinomycetota</taxon>
        <taxon>Actinomycetes</taxon>
        <taxon>Pseudonocardiales</taxon>
        <taxon>Pseudonocardiaceae</taxon>
        <taxon>Kutzneria</taxon>
    </lineage>
</organism>
<protein>
    <submittedName>
        <fullName evidence="2">Uncharacterized protein</fullName>
    </submittedName>
</protein>
<gene>
    <name evidence="2" type="ORF">BC739_000557</name>
</gene>
<reference evidence="2 3" key="1">
    <citation type="submission" date="2020-08" db="EMBL/GenBank/DDBJ databases">
        <title>Genomic Encyclopedia of Archaeal and Bacterial Type Strains, Phase II (KMG-II): from individual species to whole genera.</title>
        <authorList>
            <person name="Goeker M."/>
        </authorList>
    </citation>
    <scope>NUCLEOTIDE SEQUENCE [LARGE SCALE GENOMIC DNA]</scope>
    <source>
        <strain evidence="2 3">DSM 43850</strain>
    </source>
</reference>
<proteinExistence type="predicted"/>
<comment type="caution">
    <text evidence="2">The sequence shown here is derived from an EMBL/GenBank/DDBJ whole genome shotgun (WGS) entry which is preliminary data.</text>
</comment>
<evidence type="ECO:0000313" key="2">
    <source>
        <dbReference type="EMBL" id="MBA8923360.1"/>
    </source>
</evidence>
<evidence type="ECO:0000256" key="1">
    <source>
        <dbReference type="SAM" id="MobiDB-lite"/>
    </source>
</evidence>
<dbReference type="EMBL" id="JACJID010000001">
    <property type="protein sequence ID" value="MBA8923360.1"/>
    <property type="molecule type" value="Genomic_DNA"/>
</dbReference>
<feature type="region of interest" description="Disordered" evidence="1">
    <location>
        <begin position="1"/>
        <end position="20"/>
    </location>
</feature>
<sequence>MSSGRSHFERSKPGTGTWRREQGTDKWYVYTFVGK</sequence>
<name>A0ABR6B918_9PSEU</name>
<evidence type="ECO:0000313" key="3">
    <source>
        <dbReference type="Proteomes" id="UP000517916"/>
    </source>
</evidence>